<name>A0ACB8TIQ1_9AGAM</name>
<protein>
    <submittedName>
        <fullName evidence="1">Uncharacterized protein</fullName>
    </submittedName>
</protein>
<proteinExistence type="predicted"/>
<reference evidence="1" key="2">
    <citation type="journal article" date="2022" name="New Phytol.">
        <title>Evolutionary transition to the ectomycorrhizal habit in the genomes of a hyperdiverse lineage of mushroom-forming fungi.</title>
        <authorList>
            <person name="Looney B."/>
            <person name="Miyauchi S."/>
            <person name="Morin E."/>
            <person name="Drula E."/>
            <person name="Courty P.E."/>
            <person name="Kohler A."/>
            <person name="Kuo A."/>
            <person name="LaButti K."/>
            <person name="Pangilinan J."/>
            <person name="Lipzen A."/>
            <person name="Riley R."/>
            <person name="Andreopoulos W."/>
            <person name="He G."/>
            <person name="Johnson J."/>
            <person name="Nolan M."/>
            <person name="Tritt A."/>
            <person name="Barry K.W."/>
            <person name="Grigoriev I.V."/>
            <person name="Nagy L.G."/>
            <person name="Hibbett D."/>
            <person name="Henrissat B."/>
            <person name="Matheny P.B."/>
            <person name="Labbe J."/>
            <person name="Martin F.M."/>
        </authorList>
    </citation>
    <scope>NUCLEOTIDE SEQUENCE</scope>
    <source>
        <strain evidence="1">HHB10654</strain>
    </source>
</reference>
<organism evidence="1 2">
    <name type="scientific">Artomyces pyxidatus</name>
    <dbReference type="NCBI Taxonomy" id="48021"/>
    <lineage>
        <taxon>Eukaryota</taxon>
        <taxon>Fungi</taxon>
        <taxon>Dikarya</taxon>
        <taxon>Basidiomycota</taxon>
        <taxon>Agaricomycotina</taxon>
        <taxon>Agaricomycetes</taxon>
        <taxon>Russulales</taxon>
        <taxon>Auriscalpiaceae</taxon>
        <taxon>Artomyces</taxon>
    </lineage>
</organism>
<sequence length="455" mass="49181">MQPHRGHGLPPRPSFNPPQPVQPWTQAAAALTSVLANPYAAQQQSPHYAQAYAQYYTGQQSTPEGYTYSSTYNGPIPGPSHSVPAPRATRTHAQPAQVPAPWYSPGSSRCSHPGCAFTGSAKAVETHMMDRHLIYPPGWDKRKRRNDWDADPSLKGKPIPIQGTGIRLDTPADIEQWIAERKRRWPTAARVDEKRRKLEEAIARGQMYPGDTALRGTKRRRVEEPEGERGGGQRGGGQRGRGRGRGRGSDRGWGAGRGRGRGAFHGTPADGGAAQATLISPVPMDVPPEDSLSSSDDSDDDGAPEAVSSKPPADLIDAVGSSDSEIQPPEKEPPERMTDVPTPVPSGLPAQADPPRPIRRPPPPQPKRQPRNPFGSRPSLLRNLLQPEIRMTVSNLSQAIHFLVDNNFLENVELKPGQAAEKLIEVVGEQPAESSRLEPVADADATSAPSNIPSL</sequence>
<accession>A0ACB8TIQ1</accession>
<dbReference type="EMBL" id="MU277188">
    <property type="protein sequence ID" value="KAI0068341.1"/>
    <property type="molecule type" value="Genomic_DNA"/>
</dbReference>
<keyword evidence="2" id="KW-1185">Reference proteome</keyword>
<comment type="caution">
    <text evidence="1">The sequence shown here is derived from an EMBL/GenBank/DDBJ whole genome shotgun (WGS) entry which is preliminary data.</text>
</comment>
<evidence type="ECO:0000313" key="1">
    <source>
        <dbReference type="EMBL" id="KAI0068341.1"/>
    </source>
</evidence>
<reference evidence="1" key="1">
    <citation type="submission" date="2021-03" db="EMBL/GenBank/DDBJ databases">
        <authorList>
            <consortium name="DOE Joint Genome Institute"/>
            <person name="Ahrendt S."/>
            <person name="Looney B.P."/>
            <person name="Miyauchi S."/>
            <person name="Morin E."/>
            <person name="Drula E."/>
            <person name="Courty P.E."/>
            <person name="Chicoki N."/>
            <person name="Fauchery L."/>
            <person name="Kohler A."/>
            <person name="Kuo A."/>
            <person name="Labutti K."/>
            <person name="Pangilinan J."/>
            <person name="Lipzen A."/>
            <person name="Riley R."/>
            <person name="Andreopoulos W."/>
            <person name="He G."/>
            <person name="Johnson J."/>
            <person name="Barry K.W."/>
            <person name="Grigoriev I.V."/>
            <person name="Nagy L."/>
            <person name="Hibbett D."/>
            <person name="Henrissat B."/>
            <person name="Matheny P.B."/>
            <person name="Labbe J."/>
            <person name="Martin F."/>
        </authorList>
    </citation>
    <scope>NUCLEOTIDE SEQUENCE</scope>
    <source>
        <strain evidence="1">HHB10654</strain>
    </source>
</reference>
<evidence type="ECO:0000313" key="2">
    <source>
        <dbReference type="Proteomes" id="UP000814140"/>
    </source>
</evidence>
<gene>
    <name evidence="1" type="ORF">BV25DRAFT_1818736</name>
</gene>
<dbReference type="Proteomes" id="UP000814140">
    <property type="component" value="Unassembled WGS sequence"/>
</dbReference>